<feature type="compositionally biased region" description="Basic and acidic residues" evidence="1">
    <location>
        <begin position="98"/>
        <end position="119"/>
    </location>
</feature>
<sequence length="119" mass="14067">MHAIYFYKDKNGNEHVLDYMRELASQKGKDSRIKLTKIQDYINILETKGIRAGGPFVKHLESGIWELRPLRDRILFVAWLDGSFVLLHSFVKKTQKTPRREIEQAKREVEDLRKRGVEK</sequence>
<feature type="region of interest" description="Disordered" evidence="1">
    <location>
        <begin position="95"/>
        <end position="119"/>
    </location>
</feature>
<gene>
    <name evidence="2" type="ORF">A0O21_09395</name>
</gene>
<proteinExistence type="predicted"/>
<dbReference type="STRING" id="1811193.A0O21_09395"/>
<reference evidence="2 3" key="1">
    <citation type="journal article" date="2016" name="Int. J. Syst. Evol. Microbiol.">
        <title>Streptococcuspantholopis sp. nov., isolated from faeces of the Tibetan antelope (Pantholops hodgsonii).</title>
        <authorList>
            <person name="Bai X."/>
            <person name="Xiong Y."/>
            <person name="Lu S."/>
            <person name="Jin D."/>
            <person name="Lai X."/>
            <person name="Yang J."/>
            <person name="Niu L."/>
            <person name="Hu S."/>
            <person name="Meng X."/>
            <person name="Pu J."/>
            <person name="Ye C."/>
            <person name="Xu J."/>
        </authorList>
    </citation>
    <scope>NUCLEOTIDE SEQUENCE [LARGE SCALE GENOMIC DNA]</scope>
    <source>
        <strain evidence="2 3">TA 26</strain>
    </source>
</reference>
<keyword evidence="3" id="KW-1185">Reference proteome</keyword>
<dbReference type="InterPro" id="IPR009241">
    <property type="entry name" value="HigB-like"/>
</dbReference>
<dbReference type="RefSeq" id="WP_067064572.1">
    <property type="nucleotide sequence ID" value="NZ_CP014699.1"/>
</dbReference>
<dbReference type="AlphaFoldDB" id="A0A172Q9X1"/>
<evidence type="ECO:0000313" key="3">
    <source>
        <dbReference type="Proteomes" id="UP000077317"/>
    </source>
</evidence>
<evidence type="ECO:0000256" key="1">
    <source>
        <dbReference type="SAM" id="MobiDB-lite"/>
    </source>
</evidence>
<dbReference type="OrthoDB" id="573082at2"/>
<dbReference type="Proteomes" id="UP000077317">
    <property type="component" value="Chromosome"/>
</dbReference>
<name>A0A172Q9X1_9STRE</name>
<evidence type="ECO:0008006" key="4">
    <source>
        <dbReference type="Google" id="ProtNLM"/>
    </source>
</evidence>
<dbReference type="Pfam" id="PF05973">
    <property type="entry name" value="Gp49"/>
    <property type="match status" value="1"/>
</dbReference>
<evidence type="ECO:0000313" key="2">
    <source>
        <dbReference type="EMBL" id="AND80195.1"/>
    </source>
</evidence>
<dbReference type="EMBL" id="CP014699">
    <property type="protein sequence ID" value="AND80195.1"/>
    <property type="molecule type" value="Genomic_DNA"/>
</dbReference>
<reference evidence="3" key="2">
    <citation type="submission" date="2016-03" db="EMBL/GenBank/DDBJ databases">
        <title>Streptococcus antelopensis sp. nov., isolated from the feces of the Tibetan antelope (Pantholops hodgsonii) in Hoh Xil National Nature Reserve, Qinghai, China.</title>
        <authorList>
            <person name="Bai X."/>
        </authorList>
    </citation>
    <scope>NUCLEOTIDE SEQUENCE [LARGE SCALE GENOMIC DNA]</scope>
    <source>
        <strain evidence="3">TA 26</strain>
    </source>
</reference>
<dbReference type="KEGG" id="spat:A0O21_09395"/>
<organism evidence="2 3">
    <name type="scientific">Streptococcus pantholopis</name>
    <dbReference type="NCBI Taxonomy" id="1811193"/>
    <lineage>
        <taxon>Bacteria</taxon>
        <taxon>Bacillati</taxon>
        <taxon>Bacillota</taxon>
        <taxon>Bacilli</taxon>
        <taxon>Lactobacillales</taxon>
        <taxon>Streptococcaceae</taxon>
        <taxon>Streptococcus</taxon>
    </lineage>
</organism>
<protein>
    <recommendedName>
        <fullName evidence="4">Addiction module toxin RelE</fullName>
    </recommendedName>
</protein>
<accession>A0A172Q9X1</accession>